<sequence>MREREERENQKLGLGKKNLRVSNHADATGEKLEEGEWIPVNRRKGGLNYKHWDIVRKGFGRRGEITSFFFSSIPDSYKARDLHEVFSRLACKLDNIFVENVKLQEEKSRDGGGEQRIGFSSRFADSFAKVVTGGNKEVIMAAVVRNNEVGSKELLGGTGKVKGCKVVTDVTKVVKKIVKMIDVAKGVMKSDAVKTEGYFDFSIKPLGPNLCIFEDVEEGAVEVFVDEGHNWWSKWFTSIARWKPGHVDEERLMWVRCIGIPCHAWTKEFFGVFAGLFGSFVRADFNTGSRKVLDSARLLVRTRSRRWVNDMFQVKINGLVFDISVVEEVGRDVSESVNNFTINSSNEELSEDDYDSGAEGRGVRGS</sequence>
<evidence type="ECO:0000256" key="1">
    <source>
        <dbReference type="SAM" id="MobiDB-lite"/>
    </source>
</evidence>
<evidence type="ECO:0000313" key="3">
    <source>
        <dbReference type="Proteomes" id="UP001058974"/>
    </source>
</evidence>
<dbReference type="EMBL" id="JAMSHJ010000001">
    <property type="protein sequence ID" value="KAI5445013.1"/>
    <property type="molecule type" value="Genomic_DNA"/>
</dbReference>
<feature type="region of interest" description="Disordered" evidence="1">
    <location>
        <begin position="347"/>
        <end position="366"/>
    </location>
</feature>
<proteinExistence type="predicted"/>
<comment type="caution">
    <text evidence="2">The sequence shown here is derived from an EMBL/GenBank/DDBJ whole genome shotgun (WGS) entry which is preliminary data.</text>
</comment>
<dbReference type="PANTHER" id="PTHR34427:SF5">
    <property type="entry name" value="DUF4283 DOMAIN-CONTAINING PROTEIN"/>
    <property type="match status" value="1"/>
</dbReference>
<keyword evidence="3" id="KW-1185">Reference proteome</keyword>
<reference evidence="2 3" key="1">
    <citation type="journal article" date="2022" name="Nat. Genet.">
        <title>Improved pea reference genome and pan-genome highlight genomic features and evolutionary characteristics.</title>
        <authorList>
            <person name="Yang T."/>
            <person name="Liu R."/>
            <person name="Luo Y."/>
            <person name="Hu S."/>
            <person name="Wang D."/>
            <person name="Wang C."/>
            <person name="Pandey M.K."/>
            <person name="Ge S."/>
            <person name="Xu Q."/>
            <person name="Li N."/>
            <person name="Li G."/>
            <person name="Huang Y."/>
            <person name="Saxena R.K."/>
            <person name="Ji Y."/>
            <person name="Li M."/>
            <person name="Yan X."/>
            <person name="He Y."/>
            <person name="Liu Y."/>
            <person name="Wang X."/>
            <person name="Xiang C."/>
            <person name="Varshney R.K."/>
            <person name="Ding H."/>
            <person name="Gao S."/>
            <person name="Zong X."/>
        </authorList>
    </citation>
    <scope>NUCLEOTIDE SEQUENCE [LARGE SCALE GENOMIC DNA]</scope>
    <source>
        <strain evidence="2 3">cv. Zhongwan 6</strain>
    </source>
</reference>
<name>A0A9D5BJV2_PEA</name>
<accession>A0A9D5BJV2</accession>
<protein>
    <recommendedName>
        <fullName evidence="4">DUF4283 domain-containing protein</fullName>
    </recommendedName>
</protein>
<evidence type="ECO:0008006" key="4">
    <source>
        <dbReference type="Google" id="ProtNLM"/>
    </source>
</evidence>
<dbReference type="PANTHER" id="PTHR34427">
    <property type="entry name" value="DUF4283 DOMAIN PROTEIN"/>
    <property type="match status" value="1"/>
</dbReference>
<dbReference type="Proteomes" id="UP001058974">
    <property type="component" value="Chromosome 1"/>
</dbReference>
<dbReference type="Gramene" id="Psat01G0333300-T1">
    <property type="protein sequence ID" value="KAI5445013.1"/>
    <property type="gene ID" value="KIW84_013333"/>
</dbReference>
<gene>
    <name evidence="2" type="ORF">KIW84_013333</name>
</gene>
<dbReference type="AlphaFoldDB" id="A0A9D5BJV2"/>
<evidence type="ECO:0000313" key="2">
    <source>
        <dbReference type="EMBL" id="KAI5445013.1"/>
    </source>
</evidence>
<organism evidence="2 3">
    <name type="scientific">Pisum sativum</name>
    <name type="common">Garden pea</name>
    <name type="synonym">Lathyrus oleraceus</name>
    <dbReference type="NCBI Taxonomy" id="3888"/>
    <lineage>
        <taxon>Eukaryota</taxon>
        <taxon>Viridiplantae</taxon>
        <taxon>Streptophyta</taxon>
        <taxon>Embryophyta</taxon>
        <taxon>Tracheophyta</taxon>
        <taxon>Spermatophyta</taxon>
        <taxon>Magnoliopsida</taxon>
        <taxon>eudicotyledons</taxon>
        <taxon>Gunneridae</taxon>
        <taxon>Pentapetalae</taxon>
        <taxon>rosids</taxon>
        <taxon>fabids</taxon>
        <taxon>Fabales</taxon>
        <taxon>Fabaceae</taxon>
        <taxon>Papilionoideae</taxon>
        <taxon>50 kb inversion clade</taxon>
        <taxon>NPAAA clade</taxon>
        <taxon>Hologalegina</taxon>
        <taxon>IRL clade</taxon>
        <taxon>Fabeae</taxon>
        <taxon>Lathyrus</taxon>
    </lineage>
</organism>